<dbReference type="SMART" id="SM00020">
    <property type="entry name" value="Tryp_SPc"/>
    <property type="match status" value="1"/>
</dbReference>
<protein>
    <recommendedName>
        <fullName evidence="2">Peptidase S1 domain-containing protein</fullName>
    </recommendedName>
</protein>
<dbReference type="OrthoDB" id="5820960at2759"/>
<feature type="domain" description="Peptidase S1" evidence="2">
    <location>
        <begin position="43"/>
        <end position="320"/>
    </location>
</feature>
<dbReference type="InterPro" id="IPR043504">
    <property type="entry name" value="Peptidase_S1_PA_chymotrypsin"/>
</dbReference>
<keyword evidence="1" id="KW-0732">Signal</keyword>
<feature type="signal peptide" evidence="1">
    <location>
        <begin position="1"/>
        <end position="19"/>
    </location>
</feature>
<dbReference type="InterPro" id="IPR001254">
    <property type="entry name" value="Trypsin_dom"/>
</dbReference>
<dbReference type="PANTHER" id="PTHR22596:SF7">
    <property type="entry name" value="PEPTIDASE S1 DOMAIN-CONTAINING PROTEIN"/>
    <property type="match status" value="1"/>
</dbReference>
<dbReference type="PANTHER" id="PTHR22596">
    <property type="entry name" value="TRYPSIN-LIKE PROTEASE PROTEIN 6"/>
    <property type="match status" value="1"/>
</dbReference>
<dbReference type="SUPFAM" id="SSF50494">
    <property type="entry name" value="Trypsin-like serine proteases"/>
    <property type="match status" value="1"/>
</dbReference>
<dbReference type="EMBL" id="CAJGYM010000014">
    <property type="protein sequence ID" value="CAD6190155.1"/>
    <property type="molecule type" value="Genomic_DNA"/>
</dbReference>
<dbReference type="Proteomes" id="UP000835052">
    <property type="component" value="Unassembled WGS sequence"/>
</dbReference>
<dbReference type="InterPro" id="IPR005514">
    <property type="entry name" value="DUF316"/>
</dbReference>
<accession>A0A8S1H3Q7</accession>
<dbReference type="PROSITE" id="PS50240">
    <property type="entry name" value="TRYPSIN_DOM"/>
    <property type="match status" value="1"/>
</dbReference>
<evidence type="ECO:0000313" key="4">
    <source>
        <dbReference type="Proteomes" id="UP000835052"/>
    </source>
</evidence>
<comment type="caution">
    <text evidence="3">The sequence shown here is derived from an EMBL/GenBank/DDBJ whole genome shotgun (WGS) entry which is preliminary data.</text>
</comment>
<dbReference type="Gene3D" id="2.40.10.10">
    <property type="entry name" value="Trypsin-like serine proteases"/>
    <property type="match status" value="1"/>
</dbReference>
<dbReference type="InterPro" id="IPR009003">
    <property type="entry name" value="Peptidase_S1_PA"/>
</dbReference>
<dbReference type="GO" id="GO:0006508">
    <property type="term" value="P:proteolysis"/>
    <property type="evidence" value="ECO:0007669"/>
    <property type="project" value="InterPro"/>
</dbReference>
<feature type="chain" id="PRO_5035870494" description="Peptidase S1 domain-containing protein" evidence="1">
    <location>
        <begin position="20"/>
        <end position="320"/>
    </location>
</feature>
<reference evidence="3" key="1">
    <citation type="submission" date="2020-10" db="EMBL/GenBank/DDBJ databases">
        <authorList>
            <person name="Kikuchi T."/>
        </authorList>
    </citation>
    <scope>NUCLEOTIDE SEQUENCE</scope>
    <source>
        <strain evidence="3">NKZ352</strain>
    </source>
</reference>
<evidence type="ECO:0000313" key="3">
    <source>
        <dbReference type="EMBL" id="CAD6190155.1"/>
    </source>
</evidence>
<keyword evidence="4" id="KW-1185">Reference proteome</keyword>
<organism evidence="3 4">
    <name type="scientific">Caenorhabditis auriculariae</name>
    <dbReference type="NCBI Taxonomy" id="2777116"/>
    <lineage>
        <taxon>Eukaryota</taxon>
        <taxon>Metazoa</taxon>
        <taxon>Ecdysozoa</taxon>
        <taxon>Nematoda</taxon>
        <taxon>Chromadorea</taxon>
        <taxon>Rhabditida</taxon>
        <taxon>Rhabditina</taxon>
        <taxon>Rhabditomorpha</taxon>
        <taxon>Rhabditoidea</taxon>
        <taxon>Rhabditidae</taxon>
        <taxon>Peloderinae</taxon>
        <taxon>Caenorhabditis</taxon>
    </lineage>
</organism>
<dbReference type="GO" id="GO:0004252">
    <property type="term" value="F:serine-type endopeptidase activity"/>
    <property type="evidence" value="ECO:0007669"/>
    <property type="project" value="InterPro"/>
</dbReference>
<proteinExistence type="predicted"/>
<sequence>MLLLHGIVSLASFLSFLEARRLTEAENHLLQRTCGVRAGNRKVLYGQEVETTEAPWAVSITAMMQNGLQTLGTGTLISPRHILTAGHLRLINYSPCDYSPIDYTLNPENLVVFFNTTCSTPNKCARMGLPQEMIYRNVVQMYHPREYIGYTCPRGKSQGDMLIMELDRDVLPNEYLFPACLPDPDIKLYEGLTTHLYGFGGDPSARGEKNAQILKRLDSQIVRCRGIESRSDLDDIICTESESAGLACKGDSGSGVIQKIGGKVEIIGVLSAGIDCPIVMKRQQESIRAKQNLFMAQDIIVSSIYYSDFICQATGVCRKW</sequence>
<evidence type="ECO:0000256" key="1">
    <source>
        <dbReference type="SAM" id="SignalP"/>
    </source>
</evidence>
<dbReference type="Pfam" id="PF03761">
    <property type="entry name" value="DUF316"/>
    <property type="match status" value="1"/>
</dbReference>
<name>A0A8S1H3Q7_9PELO</name>
<dbReference type="AlphaFoldDB" id="A0A8S1H3Q7"/>
<evidence type="ECO:0000259" key="2">
    <source>
        <dbReference type="PROSITE" id="PS50240"/>
    </source>
</evidence>
<gene>
    <name evidence="3" type="ORF">CAUJ_LOCUS6074</name>
</gene>